<dbReference type="InterPro" id="IPR012337">
    <property type="entry name" value="RNaseH-like_sf"/>
</dbReference>
<accession>A0A1R3VM28</accession>
<dbReference type="PROSITE" id="PS50994">
    <property type="entry name" value="INTEGRASE"/>
    <property type="match status" value="1"/>
</dbReference>
<dbReference type="SUPFAM" id="SSF53098">
    <property type="entry name" value="Ribonuclease H-like"/>
    <property type="match status" value="1"/>
</dbReference>
<dbReference type="GO" id="GO:0003676">
    <property type="term" value="F:nucleic acid binding"/>
    <property type="evidence" value="ECO:0007669"/>
    <property type="project" value="InterPro"/>
</dbReference>
<proteinExistence type="predicted"/>
<dbReference type="InterPro" id="IPR001584">
    <property type="entry name" value="Integrase_cat-core"/>
</dbReference>
<evidence type="ECO:0000313" key="2">
    <source>
        <dbReference type="EMBL" id="SIT65554.1"/>
    </source>
</evidence>
<keyword evidence="3" id="KW-1185">Reference proteome</keyword>
<gene>
    <name evidence="2" type="ORF">SAMN05216526_0001</name>
</gene>
<dbReference type="PANTHER" id="PTHR47515:SF1">
    <property type="entry name" value="BLR2054 PROTEIN"/>
    <property type="match status" value="1"/>
</dbReference>
<dbReference type="RefSeq" id="WP_143339882.1">
    <property type="nucleotide sequence ID" value="NZ_FTPK01000001.1"/>
</dbReference>
<dbReference type="Proteomes" id="UP000223759">
    <property type="component" value="Unassembled WGS sequence"/>
</dbReference>
<feature type="domain" description="Integrase catalytic" evidence="1">
    <location>
        <begin position="1"/>
        <end position="63"/>
    </location>
</feature>
<evidence type="ECO:0000259" key="1">
    <source>
        <dbReference type="PROSITE" id="PS50994"/>
    </source>
</evidence>
<name>A0A1R3VM28_9GAMM</name>
<evidence type="ECO:0000313" key="3">
    <source>
        <dbReference type="Proteomes" id="UP000223759"/>
    </source>
</evidence>
<dbReference type="AlphaFoldDB" id="A0A1R3VM28"/>
<dbReference type="Pfam" id="PF13683">
    <property type="entry name" value="rve_3"/>
    <property type="match status" value="1"/>
</dbReference>
<dbReference type="OrthoDB" id="9814512at2"/>
<dbReference type="STRING" id="233100.SAMN05216526_0001"/>
<protein>
    <submittedName>
        <fullName evidence="2">Putative transposase</fullName>
    </submittedName>
</protein>
<dbReference type="PANTHER" id="PTHR47515">
    <property type="entry name" value="LOW CALCIUM RESPONSE LOCUS PROTEIN T"/>
    <property type="match status" value="1"/>
</dbReference>
<dbReference type="GO" id="GO:0015074">
    <property type="term" value="P:DNA integration"/>
    <property type="evidence" value="ECO:0007669"/>
    <property type="project" value="InterPro"/>
</dbReference>
<dbReference type="InterPro" id="IPR036397">
    <property type="entry name" value="RNaseH_sf"/>
</dbReference>
<organism evidence="2 3">
    <name type="scientific">Ectothiorhodosinus mongolicus</name>
    <dbReference type="NCBI Taxonomy" id="233100"/>
    <lineage>
        <taxon>Bacteria</taxon>
        <taxon>Pseudomonadati</taxon>
        <taxon>Pseudomonadota</taxon>
        <taxon>Gammaproteobacteria</taxon>
        <taxon>Chromatiales</taxon>
        <taxon>Ectothiorhodospiraceae</taxon>
        <taxon>Ectothiorhodosinus</taxon>
    </lineage>
</organism>
<reference evidence="2 3" key="1">
    <citation type="submission" date="2017-01" db="EMBL/GenBank/DDBJ databases">
        <authorList>
            <person name="Mah S.A."/>
            <person name="Swanson W.J."/>
            <person name="Moy G.W."/>
            <person name="Vacquier V.D."/>
        </authorList>
    </citation>
    <scope>NUCLEOTIDE SEQUENCE [LARGE SCALE GENOMIC DNA]</scope>
    <source>
        <strain evidence="2 3">M9</strain>
    </source>
</reference>
<dbReference type="EMBL" id="FTPK01000001">
    <property type="protein sequence ID" value="SIT65554.1"/>
    <property type="molecule type" value="Genomic_DNA"/>
</dbReference>
<dbReference type="Gene3D" id="3.30.420.10">
    <property type="entry name" value="Ribonuclease H-like superfamily/Ribonuclease H"/>
    <property type="match status" value="1"/>
</dbReference>
<feature type="non-terminal residue" evidence="2">
    <location>
        <position position="1"/>
    </location>
</feature>
<sequence>KPTQNAFVESFNGKFRNECLNQHWFRSIEEARSTVDEWRDHYNQVRPHSSLGYLPPVEFAKRAA</sequence>